<gene>
    <name evidence="2" type="ORF">SAMN05443547_1214</name>
</gene>
<dbReference type="AlphaFoldDB" id="A0A1M7ZVQ6"/>
<dbReference type="InterPro" id="IPR014729">
    <property type="entry name" value="Rossmann-like_a/b/a_fold"/>
</dbReference>
<reference evidence="3" key="1">
    <citation type="submission" date="2016-12" db="EMBL/GenBank/DDBJ databases">
        <authorList>
            <person name="Varghese N."/>
            <person name="Submissions S."/>
        </authorList>
    </citation>
    <scope>NUCLEOTIDE SEQUENCE [LARGE SCALE GENOMIC DNA]</scope>
    <source>
        <strain evidence="3">DSM 18830</strain>
    </source>
</reference>
<evidence type="ECO:0000259" key="1">
    <source>
        <dbReference type="Pfam" id="PF01507"/>
    </source>
</evidence>
<dbReference type="RefSeq" id="WP_073582514.1">
    <property type="nucleotide sequence ID" value="NZ_CBCSEA010000015.1"/>
</dbReference>
<accession>A0A1M7ZVQ6</accession>
<dbReference type="STRING" id="416016.SAMN05443547_1214"/>
<dbReference type="OrthoDB" id="9774475at2"/>
<dbReference type="PANTHER" id="PTHR43196:SF2">
    <property type="entry name" value="PHOSPHOADENOSINE PHOSPHOSULFATE REDUCTASE"/>
    <property type="match status" value="1"/>
</dbReference>
<evidence type="ECO:0000313" key="3">
    <source>
        <dbReference type="Proteomes" id="UP000184611"/>
    </source>
</evidence>
<keyword evidence="3" id="KW-1185">Reference proteome</keyword>
<dbReference type="EMBL" id="FRYK01000002">
    <property type="protein sequence ID" value="SHO72870.1"/>
    <property type="molecule type" value="Genomic_DNA"/>
</dbReference>
<dbReference type="Proteomes" id="UP000184611">
    <property type="component" value="Unassembled WGS sequence"/>
</dbReference>
<dbReference type="InterPro" id="IPR050128">
    <property type="entry name" value="Sulfate_adenylyltrnsfr_sub2"/>
</dbReference>
<organism evidence="2 3">
    <name type="scientific">Flavobacterium cucumis</name>
    <dbReference type="NCBI Taxonomy" id="416016"/>
    <lineage>
        <taxon>Bacteria</taxon>
        <taxon>Pseudomonadati</taxon>
        <taxon>Bacteroidota</taxon>
        <taxon>Flavobacteriia</taxon>
        <taxon>Flavobacteriales</taxon>
        <taxon>Flavobacteriaceae</taxon>
        <taxon>Flavobacterium</taxon>
    </lineage>
</organism>
<sequence>MKILVPFSGGKDSQATLIYACEKYGVENVTALFCDTKWEHEITYTHIDYVIKKLGVTYINLISKKYNGMVDLAVKKKRFPSTKSKFCTTELKVIPMIDYVLDQKEHLLILQGIRADESESRSKMDTQCRFFKYYFEPYQTNTMIVESLSKKPKLSLVLQKKLNKAIARLAIGKEDKKYHTYRKKEVFEWCKIYADDIYRPFFNSTADEVLSYSLNREINVNPLYFKGFSRVGCFPCIMCTQNEIDLIIKNYPETIDKIQEAEITANSTFFPPDKVPPRYKSQISSKGKKYPTLNDVVRYRNDKNATGDLFQFDEEMNGCKSVYSICE</sequence>
<proteinExistence type="predicted"/>
<dbReference type="GO" id="GO:0003824">
    <property type="term" value="F:catalytic activity"/>
    <property type="evidence" value="ECO:0007669"/>
    <property type="project" value="InterPro"/>
</dbReference>
<dbReference type="Pfam" id="PF01507">
    <property type="entry name" value="PAPS_reduct"/>
    <property type="match status" value="1"/>
</dbReference>
<name>A0A1M7ZVQ6_9FLAO</name>
<dbReference type="InterPro" id="IPR002500">
    <property type="entry name" value="PAPS_reduct_dom"/>
</dbReference>
<protein>
    <submittedName>
        <fullName evidence="2">Phosphoadenosine phosphosulfate reductase family protein</fullName>
    </submittedName>
</protein>
<dbReference type="Gene3D" id="3.40.50.620">
    <property type="entry name" value="HUPs"/>
    <property type="match status" value="1"/>
</dbReference>
<dbReference type="PANTHER" id="PTHR43196">
    <property type="entry name" value="SULFATE ADENYLYLTRANSFERASE SUBUNIT 2"/>
    <property type="match status" value="1"/>
</dbReference>
<dbReference type="SUPFAM" id="SSF52402">
    <property type="entry name" value="Adenine nucleotide alpha hydrolases-like"/>
    <property type="match status" value="1"/>
</dbReference>
<evidence type="ECO:0000313" key="2">
    <source>
        <dbReference type="EMBL" id="SHO72870.1"/>
    </source>
</evidence>
<feature type="domain" description="Phosphoadenosine phosphosulphate reductase" evidence="1">
    <location>
        <begin position="3"/>
        <end position="237"/>
    </location>
</feature>